<gene>
    <name evidence="3" type="ORF">Apau_0795</name>
</gene>
<evidence type="ECO:0000259" key="2">
    <source>
        <dbReference type="Pfam" id="PF20794"/>
    </source>
</evidence>
<organism evidence="3 4">
    <name type="scientific">Aminomonas paucivorans DSM 12260</name>
    <dbReference type="NCBI Taxonomy" id="584708"/>
    <lineage>
        <taxon>Bacteria</taxon>
        <taxon>Thermotogati</taxon>
        <taxon>Synergistota</taxon>
        <taxon>Synergistia</taxon>
        <taxon>Synergistales</taxon>
        <taxon>Synergistaceae</taxon>
        <taxon>Aminomonas</taxon>
    </lineage>
</organism>
<dbReference type="eggNOG" id="ENOG5032ZUQ">
    <property type="taxonomic scope" value="Bacteria"/>
</dbReference>
<dbReference type="InterPro" id="IPR048871">
    <property type="entry name" value="PH_7_bact"/>
</dbReference>
<feature type="transmembrane region" description="Helical" evidence="1">
    <location>
        <begin position="32"/>
        <end position="48"/>
    </location>
</feature>
<dbReference type="AlphaFoldDB" id="E3CVG7"/>
<dbReference type="Pfam" id="PF20794">
    <property type="entry name" value="bPH_7"/>
    <property type="match status" value="1"/>
</dbReference>
<dbReference type="STRING" id="584708.Apau_0795"/>
<keyword evidence="1" id="KW-1133">Transmembrane helix</keyword>
<sequence>MPLWMKVFIGAAGVLLLGTAMRGYLTGSGDSLVAKLFVGAACLYALGFDKKMYVADEGIVKETKTWLNRNREVFPWEEVKFVTLAFRGGNMMAFFERGVTGWKLLFRRDQEEPMRALIRRRIPQVEVDTVGKPKAR</sequence>
<dbReference type="PaxDb" id="584708-Apau_0795"/>
<protein>
    <recommendedName>
        <fullName evidence="2">Bacterial PH domain-containing protein</fullName>
    </recommendedName>
</protein>
<evidence type="ECO:0000313" key="4">
    <source>
        <dbReference type="Proteomes" id="UP000005096"/>
    </source>
</evidence>
<reference evidence="3 4" key="1">
    <citation type="journal article" date="2010" name="Stand. Genomic Sci.">
        <title>Non-contiguous finished genome sequence of Aminomonas paucivorans type strain (GLU-3).</title>
        <authorList>
            <person name="Pitluck S."/>
            <person name="Yasawong M."/>
            <person name="Held B."/>
            <person name="Lapidus A."/>
            <person name="Nolan M."/>
            <person name="Copeland A."/>
            <person name="Lucas S."/>
            <person name="Del Rio T.G."/>
            <person name="Tice H."/>
            <person name="Cheng J.F."/>
            <person name="Chertkov O."/>
            <person name="Goodwin L."/>
            <person name="Tapia R."/>
            <person name="Han C."/>
            <person name="Liolios K."/>
            <person name="Ivanova N."/>
            <person name="Mavromatis K."/>
            <person name="Ovchinnikova G."/>
            <person name="Pati A."/>
            <person name="Chen A."/>
            <person name="Palaniappan K."/>
            <person name="Land M."/>
            <person name="Hauser L."/>
            <person name="Chang Y.J."/>
            <person name="Jeffries C.D."/>
            <person name="Pukall R."/>
            <person name="Spring S."/>
            <person name="Rohde M."/>
            <person name="Sikorski J."/>
            <person name="Goker M."/>
            <person name="Woyke T."/>
            <person name="Bristow J."/>
            <person name="Eisen J.A."/>
            <person name="Markowitz V."/>
            <person name="Hugenholtz P."/>
            <person name="Kyrpides N.C."/>
            <person name="Klenk H.P."/>
        </authorList>
    </citation>
    <scope>NUCLEOTIDE SEQUENCE [LARGE SCALE GENOMIC DNA]</scope>
    <source>
        <strain evidence="3 4">DSM 12260</strain>
    </source>
</reference>
<dbReference type="HOGENOM" id="CLU_1874466_0_0_0"/>
<proteinExistence type="predicted"/>
<name>E3CVG7_9BACT</name>
<keyword evidence="1" id="KW-0812">Transmembrane</keyword>
<feature type="domain" description="Bacterial PH" evidence="2">
    <location>
        <begin position="13"/>
        <end position="128"/>
    </location>
</feature>
<evidence type="ECO:0000256" key="1">
    <source>
        <dbReference type="SAM" id="Phobius"/>
    </source>
</evidence>
<dbReference type="EMBL" id="CM001022">
    <property type="protein sequence ID" value="EFQ23223.1"/>
    <property type="molecule type" value="Genomic_DNA"/>
</dbReference>
<keyword evidence="1" id="KW-0472">Membrane</keyword>
<keyword evidence="4" id="KW-1185">Reference proteome</keyword>
<evidence type="ECO:0000313" key="3">
    <source>
        <dbReference type="EMBL" id="EFQ23223.1"/>
    </source>
</evidence>
<accession>E3CVG7</accession>
<dbReference type="Proteomes" id="UP000005096">
    <property type="component" value="Chromosome"/>
</dbReference>